<name>A0A6J4R4F6_9ACTN</name>
<gene>
    <name evidence="1" type="ORF">AVDCRST_MAG58-3093</name>
</gene>
<accession>A0A6J4R4F6</accession>
<proteinExistence type="predicted"/>
<organism evidence="1">
    <name type="scientific">uncultured Rubrobacteraceae bacterium</name>
    <dbReference type="NCBI Taxonomy" id="349277"/>
    <lineage>
        <taxon>Bacteria</taxon>
        <taxon>Bacillati</taxon>
        <taxon>Actinomycetota</taxon>
        <taxon>Rubrobacteria</taxon>
        <taxon>Rubrobacterales</taxon>
        <taxon>Rubrobacteraceae</taxon>
        <taxon>environmental samples</taxon>
    </lineage>
</organism>
<reference evidence="1" key="1">
    <citation type="submission" date="2020-02" db="EMBL/GenBank/DDBJ databases">
        <authorList>
            <person name="Meier V. D."/>
        </authorList>
    </citation>
    <scope>NUCLEOTIDE SEQUENCE</scope>
    <source>
        <strain evidence="1">AVDCRST_MAG58</strain>
    </source>
</reference>
<dbReference type="AlphaFoldDB" id="A0A6J4R4F6"/>
<sequence length="105" mass="11626">MLRSSWLHCKGCFRCRAWFEVEHDNLSAALSWSLEAGDSGSALRIGGALWQFWGVRGHFSEGRRWLSTSLSRAEAAPSSLKATALLALGDLARRQGDYSRVAEDL</sequence>
<protein>
    <submittedName>
        <fullName evidence="1">Uncharacterized protein</fullName>
    </submittedName>
</protein>
<evidence type="ECO:0000313" key="1">
    <source>
        <dbReference type="EMBL" id="CAA9463908.1"/>
    </source>
</evidence>
<dbReference type="EMBL" id="CADCVF010000065">
    <property type="protein sequence ID" value="CAA9463908.1"/>
    <property type="molecule type" value="Genomic_DNA"/>
</dbReference>